<accession>A0ACB9AMI6</accession>
<sequence>MRKQPRTNEQGIKVFSLGYFETGAILLGRGCPARPALNIGSGLLGEICVGCIKLRLGQFKYLSNRVKCIIWLCSFINCSRILHINSSKRVKQMLGLLLVSMCFVSKWILKDEEINMTCDGTKGKPKLVNNNHHHLCEP</sequence>
<protein>
    <submittedName>
        <fullName evidence="1">Uncharacterized protein</fullName>
    </submittedName>
</protein>
<proteinExistence type="predicted"/>
<organism evidence="1 2">
    <name type="scientific">Cichorium intybus</name>
    <name type="common">Chicory</name>
    <dbReference type="NCBI Taxonomy" id="13427"/>
    <lineage>
        <taxon>Eukaryota</taxon>
        <taxon>Viridiplantae</taxon>
        <taxon>Streptophyta</taxon>
        <taxon>Embryophyta</taxon>
        <taxon>Tracheophyta</taxon>
        <taxon>Spermatophyta</taxon>
        <taxon>Magnoliopsida</taxon>
        <taxon>eudicotyledons</taxon>
        <taxon>Gunneridae</taxon>
        <taxon>Pentapetalae</taxon>
        <taxon>asterids</taxon>
        <taxon>campanulids</taxon>
        <taxon>Asterales</taxon>
        <taxon>Asteraceae</taxon>
        <taxon>Cichorioideae</taxon>
        <taxon>Cichorieae</taxon>
        <taxon>Cichoriinae</taxon>
        <taxon>Cichorium</taxon>
    </lineage>
</organism>
<keyword evidence="2" id="KW-1185">Reference proteome</keyword>
<reference evidence="1 2" key="2">
    <citation type="journal article" date="2022" name="Mol. Ecol. Resour.">
        <title>The genomes of chicory, endive, great burdock and yacon provide insights into Asteraceae paleo-polyploidization history and plant inulin production.</title>
        <authorList>
            <person name="Fan W."/>
            <person name="Wang S."/>
            <person name="Wang H."/>
            <person name="Wang A."/>
            <person name="Jiang F."/>
            <person name="Liu H."/>
            <person name="Zhao H."/>
            <person name="Xu D."/>
            <person name="Zhang Y."/>
        </authorList>
    </citation>
    <scope>NUCLEOTIDE SEQUENCE [LARGE SCALE GENOMIC DNA]</scope>
    <source>
        <strain evidence="2">cv. Punajuju</strain>
        <tissue evidence="1">Leaves</tissue>
    </source>
</reference>
<evidence type="ECO:0000313" key="1">
    <source>
        <dbReference type="EMBL" id="KAI3711057.1"/>
    </source>
</evidence>
<name>A0ACB9AMI6_CICIN</name>
<dbReference type="EMBL" id="CM042015">
    <property type="protein sequence ID" value="KAI3711057.1"/>
    <property type="molecule type" value="Genomic_DNA"/>
</dbReference>
<comment type="caution">
    <text evidence="1">The sequence shown here is derived from an EMBL/GenBank/DDBJ whole genome shotgun (WGS) entry which is preliminary data.</text>
</comment>
<reference evidence="2" key="1">
    <citation type="journal article" date="2022" name="Mol. Ecol. Resour.">
        <title>The genomes of chicory, endive, great burdock and yacon provide insights into Asteraceae palaeo-polyploidization history and plant inulin production.</title>
        <authorList>
            <person name="Fan W."/>
            <person name="Wang S."/>
            <person name="Wang H."/>
            <person name="Wang A."/>
            <person name="Jiang F."/>
            <person name="Liu H."/>
            <person name="Zhao H."/>
            <person name="Xu D."/>
            <person name="Zhang Y."/>
        </authorList>
    </citation>
    <scope>NUCLEOTIDE SEQUENCE [LARGE SCALE GENOMIC DNA]</scope>
    <source>
        <strain evidence="2">cv. Punajuju</strain>
    </source>
</reference>
<evidence type="ECO:0000313" key="2">
    <source>
        <dbReference type="Proteomes" id="UP001055811"/>
    </source>
</evidence>
<dbReference type="Proteomes" id="UP001055811">
    <property type="component" value="Linkage Group LG07"/>
</dbReference>
<gene>
    <name evidence="1" type="ORF">L2E82_40864</name>
</gene>